<dbReference type="GO" id="GO:0016209">
    <property type="term" value="F:antioxidant activity"/>
    <property type="evidence" value="ECO:0007669"/>
    <property type="project" value="InterPro"/>
</dbReference>
<dbReference type="InterPro" id="IPR050553">
    <property type="entry name" value="Thioredoxin_ResA/DsbE_sf"/>
</dbReference>
<name>A0A520MJ25_9GAMM</name>
<gene>
    <name evidence="3" type="ORF">EVB03_02635</name>
</gene>
<protein>
    <submittedName>
        <fullName evidence="3">TlpA family protein disulfide reductase</fullName>
    </submittedName>
</protein>
<evidence type="ECO:0000256" key="1">
    <source>
        <dbReference type="ARBA" id="ARBA00023284"/>
    </source>
</evidence>
<dbReference type="SUPFAM" id="SSF52833">
    <property type="entry name" value="Thioredoxin-like"/>
    <property type="match status" value="1"/>
</dbReference>
<dbReference type="EMBL" id="SHBP01000002">
    <property type="protein sequence ID" value="RZO21177.1"/>
    <property type="molecule type" value="Genomic_DNA"/>
</dbReference>
<dbReference type="Proteomes" id="UP000315889">
    <property type="component" value="Unassembled WGS sequence"/>
</dbReference>
<organism evidence="3 4">
    <name type="scientific">SAR92 clade bacterium</name>
    <dbReference type="NCBI Taxonomy" id="2315479"/>
    <lineage>
        <taxon>Bacteria</taxon>
        <taxon>Pseudomonadati</taxon>
        <taxon>Pseudomonadota</taxon>
        <taxon>Gammaproteobacteria</taxon>
        <taxon>Cellvibrionales</taxon>
        <taxon>Porticoccaceae</taxon>
        <taxon>SAR92 clade</taxon>
    </lineage>
</organism>
<dbReference type="GO" id="GO:0015036">
    <property type="term" value="F:disulfide oxidoreductase activity"/>
    <property type="evidence" value="ECO:0007669"/>
    <property type="project" value="UniProtKB-ARBA"/>
</dbReference>
<dbReference type="PROSITE" id="PS00194">
    <property type="entry name" value="THIOREDOXIN_1"/>
    <property type="match status" value="1"/>
</dbReference>
<keyword evidence="1" id="KW-0676">Redox-active center</keyword>
<sequence length="144" mass="15861">MCFLVGCSGDNSESMVGLADSQYPLLEGGTIDVKAHDKLLIINYWAIWCAPCRKEIPELNELATHYADRLTVVGVNFDGSQDDVLRSEITKLGIKFPSLIQDPRETWGLEPVSILPETLIISGEGKVLHRLIGPQTLASIEKLL</sequence>
<accession>A0A520MJ25</accession>
<reference evidence="3 4" key="1">
    <citation type="submission" date="2019-02" db="EMBL/GenBank/DDBJ databases">
        <title>Prokaryotic population dynamics and viral predation in marine succession experiment using metagenomics: the confinement effect.</title>
        <authorList>
            <person name="Haro-Moreno J.M."/>
            <person name="Rodriguez-Valera F."/>
            <person name="Lopez-Perez M."/>
        </authorList>
    </citation>
    <scope>NUCLEOTIDE SEQUENCE [LARGE SCALE GENOMIC DNA]</scope>
    <source>
        <strain evidence="3">MED-G170</strain>
    </source>
</reference>
<dbReference type="InterPro" id="IPR036249">
    <property type="entry name" value="Thioredoxin-like_sf"/>
</dbReference>
<evidence type="ECO:0000259" key="2">
    <source>
        <dbReference type="PROSITE" id="PS51352"/>
    </source>
</evidence>
<evidence type="ECO:0000313" key="3">
    <source>
        <dbReference type="EMBL" id="RZO21177.1"/>
    </source>
</evidence>
<evidence type="ECO:0000313" key="4">
    <source>
        <dbReference type="Proteomes" id="UP000315889"/>
    </source>
</evidence>
<dbReference type="PROSITE" id="PS51352">
    <property type="entry name" value="THIOREDOXIN_2"/>
    <property type="match status" value="1"/>
</dbReference>
<dbReference type="Gene3D" id="3.40.30.10">
    <property type="entry name" value="Glutaredoxin"/>
    <property type="match status" value="1"/>
</dbReference>
<dbReference type="PANTHER" id="PTHR42852">
    <property type="entry name" value="THIOL:DISULFIDE INTERCHANGE PROTEIN DSBE"/>
    <property type="match status" value="1"/>
</dbReference>
<dbReference type="AlphaFoldDB" id="A0A520MJ25"/>
<dbReference type="InterPro" id="IPR017937">
    <property type="entry name" value="Thioredoxin_CS"/>
</dbReference>
<dbReference type="CDD" id="cd02966">
    <property type="entry name" value="TlpA_like_family"/>
    <property type="match status" value="1"/>
</dbReference>
<proteinExistence type="predicted"/>
<dbReference type="PANTHER" id="PTHR42852:SF13">
    <property type="entry name" value="PROTEIN DIPZ"/>
    <property type="match status" value="1"/>
</dbReference>
<dbReference type="InterPro" id="IPR013766">
    <property type="entry name" value="Thioredoxin_domain"/>
</dbReference>
<dbReference type="Pfam" id="PF00578">
    <property type="entry name" value="AhpC-TSA"/>
    <property type="match status" value="1"/>
</dbReference>
<dbReference type="InterPro" id="IPR000866">
    <property type="entry name" value="AhpC/TSA"/>
</dbReference>
<comment type="caution">
    <text evidence="3">The sequence shown here is derived from an EMBL/GenBank/DDBJ whole genome shotgun (WGS) entry which is preliminary data.</text>
</comment>
<feature type="domain" description="Thioredoxin" evidence="2">
    <location>
        <begin position="12"/>
        <end position="144"/>
    </location>
</feature>